<evidence type="ECO:0000256" key="1">
    <source>
        <dbReference type="SAM" id="SignalP"/>
    </source>
</evidence>
<evidence type="ECO:0000313" key="3">
    <source>
        <dbReference type="Proteomes" id="UP000471447"/>
    </source>
</evidence>
<proteinExistence type="predicted"/>
<dbReference type="EMBL" id="WDCG01000020">
    <property type="protein sequence ID" value="KAB6421274.1"/>
    <property type="molecule type" value="Genomic_DNA"/>
</dbReference>
<dbReference type="RefSeq" id="WP_048698778.1">
    <property type="nucleotide sequence ID" value="NZ_JBDORN010000021.1"/>
</dbReference>
<dbReference type="Proteomes" id="UP000471447">
    <property type="component" value="Unassembled WGS sequence"/>
</dbReference>
<evidence type="ECO:0000313" key="2">
    <source>
        <dbReference type="EMBL" id="KAB6421274.1"/>
    </source>
</evidence>
<dbReference type="AlphaFoldDB" id="A0A7J5QNZ5"/>
<accession>A0A7J5QNZ5</accession>
<comment type="caution">
    <text evidence="2">The sequence shown here is derived from an EMBL/GenBank/DDBJ whole genome shotgun (WGS) entry which is preliminary data.</text>
</comment>
<protein>
    <submittedName>
        <fullName evidence="2">Copper resistance protein NlpE</fullName>
    </submittedName>
</protein>
<sequence length="150" mass="16228">MRFNRFNLLLVATAIIMAMSGCAGSQKKNTQLEKESATMGADTANTGSGNYYGIYEGTLPCADCGGIRTTLKINSDTTYELRSEYLGKKDGIFEESGIYNIVSENIIELVTPSSGEKTFYKILDGAVALSDSLGTLNSGELAEHYILKKQ</sequence>
<dbReference type="InterPro" id="IPR007298">
    <property type="entry name" value="Cu-R_lipoprotein_NlpE"/>
</dbReference>
<gene>
    <name evidence="2" type="ORF">GAZ26_17270</name>
</gene>
<organism evidence="2 3">
    <name type="scientific">Bacteroides xylanisolvens</name>
    <dbReference type="NCBI Taxonomy" id="371601"/>
    <lineage>
        <taxon>Bacteria</taxon>
        <taxon>Pseudomonadati</taxon>
        <taxon>Bacteroidota</taxon>
        <taxon>Bacteroidia</taxon>
        <taxon>Bacteroidales</taxon>
        <taxon>Bacteroidaceae</taxon>
        <taxon>Bacteroides</taxon>
    </lineage>
</organism>
<feature type="signal peptide" evidence="1">
    <location>
        <begin position="1"/>
        <end position="23"/>
    </location>
</feature>
<dbReference type="Gene3D" id="2.40.128.640">
    <property type="match status" value="1"/>
</dbReference>
<name>A0A7J5QNZ5_9BACE</name>
<keyword evidence="1" id="KW-0732">Signal</keyword>
<feature type="chain" id="PRO_5029766566" evidence="1">
    <location>
        <begin position="24"/>
        <end position="150"/>
    </location>
</feature>
<reference evidence="2 3" key="1">
    <citation type="journal article" date="2019" name="Nat. Med.">
        <title>A library of human gut bacterial isolates paired with longitudinal multiomics data enables mechanistic microbiome research.</title>
        <authorList>
            <person name="Poyet M."/>
            <person name="Groussin M."/>
            <person name="Gibbons S.M."/>
            <person name="Avila-Pacheco J."/>
            <person name="Jiang X."/>
            <person name="Kearney S.M."/>
            <person name="Perrotta A.R."/>
            <person name="Berdy B."/>
            <person name="Zhao S."/>
            <person name="Lieberman T.D."/>
            <person name="Swanson P.K."/>
            <person name="Smith M."/>
            <person name="Roesemann S."/>
            <person name="Alexander J.E."/>
            <person name="Rich S.A."/>
            <person name="Livny J."/>
            <person name="Vlamakis H."/>
            <person name="Clish C."/>
            <person name="Bullock K."/>
            <person name="Deik A."/>
            <person name="Scott J."/>
            <person name="Pierce K.A."/>
            <person name="Xavier R.J."/>
            <person name="Alm E.J."/>
        </authorList>
    </citation>
    <scope>NUCLEOTIDE SEQUENCE [LARGE SCALE GENOMIC DNA]</scope>
    <source>
        <strain evidence="2 3">BIOML-A7</strain>
    </source>
</reference>
<dbReference type="PROSITE" id="PS51257">
    <property type="entry name" value="PROKAR_LIPOPROTEIN"/>
    <property type="match status" value="1"/>
</dbReference>
<dbReference type="Pfam" id="PF04170">
    <property type="entry name" value="NlpE"/>
    <property type="match status" value="1"/>
</dbReference>